<dbReference type="GO" id="GO:0016538">
    <property type="term" value="F:cyclin-dependent protein serine/threonine kinase regulator activity"/>
    <property type="evidence" value="ECO:0007669"/>
    <property type="project" value="InterPro"/>
</dbReference>
<dbReference type="GO" id="GO:0006357">
    <property type="term" value="P:regulation of transcription by RNA polymerase II"/>
    <property type="evidence" value="ECO:0007669"/>
    <property type="project" value="InterPro"/>
</dbReference>
<evidence type="ECO:0000256" key="4">
    <source>
        <dbReference type="ARBA" id="ARBA00025343"/>
    </source>
</evidence>
<sequence length="301" mass="35309">MFHTSTQRKHWTFSSPEEIENLRVSVNSEYKTRYNESITKKNVDDFLTTEEEKKLVEYYEVVLTDVSAKFQPPIPWSAVATAVTYMKRFYLKTSVMDYPPKEMYLICLYMACKVDEYNISAEKFVCILPGDRREKAIDFILSHELLLMQRLDFHLTVHNPYRPMEGFIIDMKTRMSINPDRWRAKADEFLHLALRSDAWFLFSPSQIGLAALSYGCEKAEVNRYVKEILGNNEKNAKLLQQVKQVISLVTKERLLVGKDQVKMLEKKLNTCRNPENIHPDAKFSKKIKSYKQNEETEMDTS</sequence>
<evidence type="ECO:0000256" key="2">
    <source>
        <dbReference type="ARBA" id="ARBA00019496"/>
    </source>
</evidence>
<name>A0A6P8I0P3_ACTTE</name>
<proteinExistence type="inferred from homology"/>
<dbReference type="RefSeq" id="XP_031558450.1">
    <property type="nucleotide sequence ID" value="XM_031702590.1"/>
</dbReference>
<dbReference type="InterPro" id="IPR036915">
    <property type="entry name" value="Cyclin-like_sf"/>
</dbReference>
<dbReference type="FunCoup" id="A0A6P8I0P3">
    <property type="interactions" value="1985"/>
</dbReference>
<feature type="region of interest" description="Disordered" evidence="6">
    <location>
        <begin position="282"/>
        <end position="301"/>
    </location>
</feature>
<dbReference type="Pfam" id="PF16899">
    <property type="entry name" value="Cyclin_C_2"/>
    <property type="match status" value="1"/>
</dbReference>
<keyword evidence="3" id="KW-0195">Cyclin</keyword>
<dbReference type="GO" id="GO:0006351">
    <property type="term" value="P:DNA-templated transcription"/>
    <property type="evidence" value="ECO:0007669"/>
    <property type="project" value="InterPro"/>
</dbReference>
<accession>A0A6P8I0P3</accession>
<organism evidence="9 10">
    <name type="scientific">Actinia tenebrosa</name>
    <name type="common">Australian red waratah sea anemone</name>
    <dbReference type="NCBI Taxonomy" id="6105"/>
    <lineage>
        <taxon>Eukaryota</taxon>
        <taxon>Metazoa</taxon>
        <taxon>Cnidaria</taxon>
        <taxon>Anthozoa</taxon>
        <taxon>Hexacorallia</taxon>
        <taxon>Actiniaria</taxon>
        <taxon>Actiniidae</taxon>
        <taxon>Actinia</taxon>
    </lineage>
</organism>
<feature type="domain" description="Cyclin N-terminal" evidence="7">
    <location>
        <begin position="77"/>
        <end position="155"/>
    </location>
</feature>
<evidence type="ECO:0000256" key="1">
    <source>
        <dbReference type="ARBA" id="ARBA00008638"/>
    </source>
</evidence>
<dbReference type="NCBIfam" id="TIGR00569">
    <property type="entry name" value="ccl1"/>
    <property type="match status" value="1"/>
</dbReference>
<evidence type="ECO:0000256" key="6">
    <source>
        <dbReference type="SAM" id="MobiDB-lite"/>
    </source>
</evidence>
<feature type="domain" description="Cyclin C-terminal" evidence="8">
    <location>
        <begin position="159"/>
        <end position="248"/>
    </location>
</feature>
<protein>
    <recommendedName>
        <fullName evidence="2">Cyclin-H</fullName>
    </recommendedName>
</protein>
<comment type="subunit">
    <text evidence="5">Associates primarily with CDK7 and MAT1 to form the CAK complex. CAK can further associate with the core-TFIIH to form the TFIIH basal transcription factor.</text>
</comment>
<evidence type="ECO:0000256" key="5">
    <source>
        <dbReference type="ARBA" id="ARBA00026042"/>
    </source>
</evidence>
<evidence type="ECO:0000259" key="8">
    <source>
        <dbReference type="Pfam" id="PF16899"/>
    </source>
</evidence>
<dbReference type="KEGG" id="aten:116294902"/>
<comment type="similarity">
    <text evidence="1">Belongs to the cyclin family. Cyclin C subfamily.</text>
</comment>
<evidence type="ECO:0000313" key="10">
    <source>
        <dbReference type="RefSeq" id="XP_031558450.1"/>
    </source>
</evidence>
<dbReference type="PANTHER" id="PTHR10026">
    <property type="entry name" value="CYCLIN"/>
    <property type="match status" value="1"/>
</dbReference>
<dbReference type="InterPro" id="IPR031658">
    <property type="entry name" value="Cyclin_C_2"/>
</dbReference>
<dbReference type="InterPro" id="IPR027081">
    <property type="entry name" value="CyclinH/Ccl1"/>
</dbReference>
<gene>
    <name evidence="10" type="primary">LOC116294902</name>
</gene>
<dbReference type="InterPro" id="IPR006671">
    <property type="entry name" value="Cyclin_N"/>
</dbReference>
<evidence type="ECO:0000256" key="3">
    <source>
        <dbReference type="ARBA" id="ARBA00023127"/>
    </source>
</evidence>
<dbReference type="CDD" id="cd20525">
    <property type="entry name" value="CYCLIN_CCNH_rpt2"/>
    <property type="match status" value="1"/>
</dbReference>
<dbReference type="InParanoid" id="A0A6P8I0P3"/>
<dbReference type="Pfam" id="PF00134">
    <property type="entry name" value="Cyclin_N"/>
    <property type="match status" value="1"/>
</dbReference>
<dbReference type="Proteomes" id="UP000515163">
    <property type="component" value="Unplaced"/>
</dbReference>
<dbReference type="GeneID" id="116294902"/>
<dbReference type="SUPFAM" id="SSF47954">
    <property type="entry name" value="Cyclin-like"/>
    <property type="match status" value="2"/>
</dbReference>
<dbReference type="AlphaFoldDB" id="A0A6P8I0P3"/>
<dbReference type="InterPro" id="IPR043198">
    <property type="entry name" value="Cyclin/Ssn8"/>
</dbReference>
<dbReference type="CDD" id="cd20524">
    <property type="entry name" value="CYCLIN_CCNH_rpt1"/>
    <property type="match status" value="1"/>
</dbReference>
<reference evidence="10" key="1">
    <citation type="submission" date="2025-08" db="UniProtKB">
        <authorList>
            <consortium name="RefSeq"/>
        </authorList>
    </citation>
    <scope>IDENTIFICATION</scope>
    <source>
        <tissue evidence="10">Tentacle</tissue>
    </source>
</reference>
<dbReference type="Gene3D" id="1.10.472.10">
    <property type="entry name" value="Cyclin-like"/>
    <property type="match status" value="1"/>
</dbReference>
<evidence type="ECO:0000259" key="7">
    <source>
        <dbReference type="Pfam" id="PF00134"/>
    </source>
</evidence>
<keyword evidence="9" id="KW-1185">Reference proteome</keyword>
<comment type="function">
    <text evidence="4">Regulates CDK7, the catalytic subunit of the CDK-activating kinase (CAK) enzymatic complex. CAK activates the cyclin-associated kinases CDK1, CDK2, CDK4 and CDK6 by threonine phosphorylation. CAK complexed to the core-TFIIH basal transcription factor activates RNA polymerase II by serine phosphorylation of the repetitive C-terminal domain (CTD) of its large subunit (POLR2A), allowing its escape from the promoter and elongation of the transcripts. Involved in cell cycle control and in RNA transcription by RNA polymerase II. Its expression and activity are constant throughout the cell cycle.</text>
</comment>
<dbReference type="GO" id="GO:0070985">
    <property type="term" value="C:transcription factor TFIIK complex"/>
    <property type="evidence" value="ECO:0007669"/>
    <property type="project" value="InterPro"/>
</dbReference>
<dbReference type="OrthoDB" id="340962at2759"/>
<evidence type="ECO:0000313" key="9">
    <source>
        <dbReference type="Proteomes" id="UP000515163"/>
    </source>
</evidence>